<feature type="transmembrane region" description="Helical" evidence="1">
    <location>
        <begin position="41"/>
        <end position="64"/>
    </location>
</feature>
<keyword evidence="1" id="KW-1133">Transmembrane helix</keyword>
<reference evidence="2" key="1">
    <citation type="submission" date="2014-05" db="EMBL/GenBank/DDBJ databases">
        <authorList>
            <person name="Chronopoulou M."/>
        </authorList>
    </citation>
    <scope>NUCLEOTIDE SEQUENCE</scope>
    <source>
        <tissue evidence="2">Whole organism</tissue>
    </source>
</reference>
<dbReference type="EMBL" id="HACA01017860">
    <property type="protein sequence ID" value="CDW35221.1"/>
    <property type="molecule type" value="Transcribed_RNA"/>
</dbReference>
<name>A0A0K2UBZ5_LEPSM</name>
<keyword evidence="1" id="KW-0812">Transmembrane</keyword>
<accession>A0A0K2UBZ5</accession>
<proteinExistence type="predicted"/>
<keyword evidence="1" id="KW-0472">Membrane</keyword>
<evidence type="ECO:0000256" key="1">
    <source>
        <dbReference type="SAM" id="Phobius"/>
    </source>
</evidence>
<organism evidence="2">
    <name type="scientific">Lepeophtheirus salmonis</name>
    <name type="common">Salmon louse</name>
    <name type="synonym">Caligus salmonis</name>
    <dbReference type="NCBI Taxonomy" id="72036"/>
    <lineage>
        <taxon>Eukaryota</taxon>
        <taxon>Metazoa</taxon>
        <taxon>Ecdysozoa</taxon>
        <taxon>Arthropoda</taxon>
        <taxon>Crustacea</taxon>
        <taxon>Multicrustacea</taxon>
        <taxon>Hexanauplia</taxon>
        <taxon>Copepoda</taxon>
        <taxon>Siphonostomatoida</taxon>
        <taxon>Caligidae</taxon>
        <taxon>Lepeophtheirus</taxon>
    </lineage>
</organism>
<dbReference type="AlphaFoldDB" id="A0A0K2UBZ5"/>
<protein>
    <submittedName>
        <fullName evidence="2">Uncharacterized protein</fullName>
    </submittedName>
</protein>
<evidence type="ECO:0000313" key="2">
    <source>
        <dbReference type="EMBL" id="CDW35221.1"/>
    </source>
</evidence>
<sequence>MPPKKLHPSKLLLFSGSMGVLLVVVDVVVISSVVVDAVVVVVLPVDGVIVVGAVGVVEAVGVVVGSEEEFDVSVVELLGGRGVVFGVVDAPPSPESVVASDSESFSVTSPSMGFTVVIDAFDSESSSFFSPSGMIVETYSSDFSDSCMIEETSSSVLLLLSSLLIDSSVGHSLEDP</sequence>
<feature type="transmembrane region" description="Helical" evidence="1">
    <location>
        <begin position="12"/>
        <end position="35"/>
    </location>
</feature>